<proteinExistence type="predicted"/>
<keyword evidence="1" id="KW-0175">Coiled coil</keyword>
<accession>A0A2S6NPH0</accession>
<evidence type="ECO:0000313" key="2">
    <source>
        <dbReference type="EMBL" id="PPQ40191.1"/>
    </source>
</evidence>
<keyword evidence="3" id="KW-1185">Reference proteome</keyword>
<sequence>MRKPAAPAAEASPDDSSPADRLVGALAKLNAALAEQRQAVATWRAAMADLRTSTSGLSAGLHRYNASLGTLSDKVAAVNRQARDLEAWADGALASQGAADTTLRH</sequence>
<evidence type="ECO:0000313" key="3">
    <source>
        <dbReference type="Proteomes" id="UP000239724"/>
    </source>
</evidence>
<dbReference type="EMBL" id="NHRY01000024">
    <property type="protein sequence ID" value="PPQ40191.1"/>
    <property type="molecule type" value="Genomic_DNA"/>
</dbReference>
<gene>
    <name evidence="2" type="ORF">CCS01_00485</name>
</gene>
<name>A0A2S6NPH0_RHOGL</name>
<dbReference type="Proteomes" id="UP000239724">
    <property type="component" value="Unassembled WGS sequence"/>
</dbReference>
<dbReference type="AlphaFoldDB" id="A0A2S6NPH0"/>
<organism evidence="2 3">
    <name type="scientific">Rhodopila globiformis</name>
    <name type="common">Rhodopseudomonas globiformis</name>
    <dbReference type="NCBI Taxonomy" id="1071"/>
    <lineage>
        <taxon>Bacteria</taxon>
        <taxon>Pseudomonadati</taxon>
        <taxon>Pseudomonadota</taxon>
        <taxon>Alphaproteobacteria</taxon>
        <taxon>Acetobacterales</taxon>
        <taxon>Acetobacteraceae</taxon>
        <taxon>Rhodopila</taxon>
    </lineage>
</organism>
<feature type="coiled-coil region" evidence="1">
    <location>
        <begin position="19"/>
        <end position="46"/>
    </location>
</feature>
<comment type="caution">
    <text evidence="2">The sequence shown here is derived from an EMBL/GenBank/DDBJ whole genome shotgun (WGS) entry which is preliminary data.</text>
</comment>
<evidence type="ECO:0000256" key="1">
    <source>
        <dbReference type="SAM" id="Coils"/>
    </source>
</evidence>
<reference evidence="2 3" key="1">
    <citation type="journal article" date="2018" name="Arch. Microbiol.">
        <title>New insights into the metabolic potential of the phototrophic purple bacterium Rhodopila globiformis DSM 161(T) from its draft genome sequence and evidence for a vanadium-dependent nitrogenase.</title>
        <authorList>
            <person name="Imhoff J.F."/>
            <person name="Rahn T."/>
            <person name="Kunzel S."/>
            <person name="Neulinger S.C."/>
        </authorList>
    </citation>
    <scope>NUCLEOTIDE SEQUENCE [LARGE SCALE GENOMIC DNA]</scope>
    <source>
        <strain evidence="2 3">DSM 161</strain>
    </source>
</reference>
<protein>
    <submittedName>
        <fullName evidence="2">Uncharacterized protein</fullName>
    </submittedName>
</protein>